<feature type="compositionally biased region" description="Polar residues" evidence="4">
    <location>
        <begin position="1177"/>
        <end position="1191"/>
    </location>
</feature>
<proteinExistence type="predicted"/>
<dbReference type="SMART" id="SM00355">
    <property type="entry name" value="ZnF_C2H2"/>
    <property type="match status" value="2"/>
</dbReference>
<keyword evidence="1" id="KW-0862">Zinc</keyword>
<name>A0AA84Z4H4_9TREM</name>
<keyword evidence="2 3" id="KW-0371">Homeobox</keyword>
<feature type="domain" description="Homeobox" evidence="5">
    <location>
        <begin position="1178"/>
        <end position="1241"/>
    </location>
</feature>
<dbReference type="InterPro" id="IPR013087">
    <property type="entry name" value="Znf_C2H2_type"/>
</dbReference>
<feature type="compositionally biased region" description="Polar residues" evidence="4">
    <location>
        <begin position="1054"/>
        <end position="1066"/>
    </location>
</feature>
<evidence type="ECO:0000313" key="7">
    <source>
        <dbReference type="Proteomes" id="UP000050790"/>
    </source>
</evidence>
<keyword evidence="1" id="KW-0479">Metal-binding</keyword>
<protein>
    <recommendedName>
        <fullName evidence="9">Homeobox domain-containing protein</fullName>
    </recommendedName>
</protein>
<feature type="region of interest" description="Disordered" evidence="4">
    <location>
        <begin position="433"/>
        <end position="455"/>
    </location>
</feature>
<feature type="DNA-binding region" description="Homeobox" evidence="2">
    <location>
        <begin position="1180"/>
        <end position="1242"/>
    </location>
</feature>
<organism evidence="7 8">
    <name type="scientific">Schistosoma margrebowiei</name>
    <dbReference type="NCBI Taxonomy" id="48269"/>
    <lineage>
        <taxon>Eukaryota</taxon>
        <taxon>Metazoa</taxon>
        <taxon>Spiralia</taxon>
        <taxon>Lophotrochozoa</taxon>
        <taxon>Platyhelminthes</taxon>
        <taxon>Trematoda</taxon>
        <taxon>Digenea</taxon>
        <taxon>Strigeidida</taxon>
        <taxon>Schistosomatoidea</taxon>
        <taxon>Schistosomatidae</taxon>
        <taxon>Schistosoma</taxon>
    </lineage>
</organism>
<dbReference type="GO" id="GO:0003677">
    <property type="term" value="F:DNA binding"/>
    <property type="evidence" value="ECO:0007669"/>
    <property type="project" value="UniProtKB-UniRule"/>
</dbReference>
<evidence type="ECO:0000256" key="2">
    <source>
        <dbReference type="PROSITE-ProRule" id="PRU00108"/>
    </source>
</evidence>
<feature type="region of interest" description="Disordered" evidence="4">
    <location>
        <begin position="1236"/>
        <end position="1258"/>
    </location>
</feature>
<dbReference type="WBParaSite" id="SMRG1_11800.2">
    <property type="protein sequence ID" value="SMRG1_11800.2"/>
    <property type="gene ID" value="SMRG1_11800"/>
</dbReference>
<dbReference type="Gene3D" id="3.30.160.60">
    <property type="entry name" value="Classic Zinc Finger"/>
    <property type="match status" value="1"/>
</dbReference>
<dbReference type="Proteomes" id="UP000050790">
    <property type="component" value="Unassembled WGS sequence"/>
</dbReference>
<dbReference type="Gene3D" id="1.10.10.60">
    <property type="entry name" value="Homeodomain-like"/>
    <property type="match status" value="1"/>
</dbReference>
<accession>A0AA84Z4H4</accession>
<dbReference type="SUPFAM" id="SSF46689">
    <property type="entry name" value="Homeodomain-like"/>
    <property type="match status" value="1"/>
</dbReference>
<sequence>MDQIHEPLLKQCIASLTLNNNILKQNPCDNFCLLKNDASSNQQAAKTVSLVLTRLTNAVSTYVHVLRCNVCDHLTLNPTSLKEHFRLRHPTSLGFSTYTCSQCSSMSTERSLMEEHLRIYHKINENPVAKLIERFHTPTTTSDALGFNCISSSTMSGSTLPLSLTNSNAAIAQNSLAVNLVSAIAALQYANKTHSQQATVSTASSSCTTCTVSTVSPTKNTIITPTAENIENAESDTNLDMQIFQDGSVTVEAQTSASGSPAFAISGSRRRKATTPGRICLSASKSTNSCSSPEEGDASTCKTNQSVTNSIKNETASTNFSPGAKHGFLPGLDEVDGQIKDDSACSPKSKRICKDVDNMTKCVSFSNITPFCLPIGNSLADNKQVPLVTLSSPSVNGLNSLSIPSPFFGQLISLSSLPENVICGLSTKIMNNPQTSTLSNSGDNSVTTSTGHHTELQTTQNHPSAWVLANPSGNLSCNLTQQAELTTLQSTLFVPVPTLGDSSVTPALKVPQSLDTSTTNPLANCAGIVRYPDIIEALKSMAANGNLISSINVPSSSYSTNIQTQANNSSNYNDNIERLQSASQISSPNLSSSNNLAALVTHLTASSNSRTIPKSVTTNIPNTTCGITSTYNNTADSLPFSTKSTFESSNISNFKTLVSPTPLYTKVDQIDSDGTSLVPGLTSVNNIGTNEDINFPSNDQALDMSVRSVSIPSEHSQSFTQTSNITKSDTKNLNLLTGININDSTCKETLEQPTFNVVNNVAEVINAAIKGGLKQRLIQSIEVPVSSLFPNPAQCLTALANTISSLPTMNETVVSSDNSSDKRNQNINCQNESYINTINIKKELMNSTMTNSLQNAEPTTLTSGDNKLIDSINKFAQNNNSTNTLINLPPTSSHIVSLAQLQAIMAALANASSVSISLPVNSTASTSSLCLAPTCSATVSSLNSSNPSIQQLINPSTPSIPSSGTNVLINTSGSSLNVTGSVTNSEAGNTSLIPGLNNLTSVCGFTLTGQSGFVNNNITTYNPSMSTNFGTINSNIKGITVPSGEYNEQTETQINESSRMTTNETDLNQKNELETGSNYEDQIDEEWEPEQDETCSIQSNAQQLCLKRNKICDKTSGDSESPCKNDQSNDLILTNDIQSNSLLGSSNKRSSSSARISGGNSSNNRRSLLSFNDSSNQQQLRPHRQNFTPTQNRILTEWYQLHQVKPYPSTDDTKELANISGLSYSQVKKWFANKRARSTSSGLPKPTPPLAPDSSTDPSATAALVAAAVVAATSAVADANNMLTSTSTSPLNVSSSSSSSNCSTIISNINNNDTLLSIQPFLLKSKSVSFSTQSYTDLNFLKIENDKQTEFVSNLISSHLQMNEENIQSGLSLQPSNNNNNITDNDDNSVQITKKDNQDLIQITVDNPSNHYSSTSDDIRVNDNDSMIDMTTTSCDPIYYSVSSPPTLHVHIINRLSSPTNHLNTLSSVCSSSSSSLSSSLSSSSDEEYHKHDKIDNIKTTSKEIKIKVKTKLPTYDNDSILIISEETESINDNNNNNNTSVNYSPLETITNINMNCTNVPTTDVSTSNSSVYSSNNVKSESLTLEIT</sequence>
<dbReference type="CDD" id="cd00086">
    <property type="entry name" value="homeodomain"/>
    <property type="match status" value="1"/>
</dbReference>
<comment type="subcellular location">
    <subcellularLocation>
        <location evidence="2 3">Nucleus</location>
    </subcellularLocation>
</comment>
<feature type="region of interest" description="Disordered" evidence="4">
    <location>
        <begin position="1054"/>
        <end position="1078"/>
    </location>
</feature>
<evidence type="ECO:0000256" key="3">
    <source>
        <dbReference type="RuleBase" id="RU000682"/>
    </source>
</evidence>
<feature type="domain" description="C2H2-type" evidence="6">
    <location>
        <begin position="98"/>
        <end position="126"/>
    </location>
</feature>
<dbReference type="Pfam" id="PF00046">
    <property type="entry name" value="Homeodomain"/>
    <property type="match status" value="1"/>
</dbReference>
<evidence type="ECO:0008006" key="9">
    <source>
        <dbReference type="Google" id="ProtNLM"/>
    </source>
</evidence>
<feature type="compositionally biased region" description="Low complexity" evidence="4">
    <location>
        <begin position="1140"/>
        <end position="1176"/>
    </location>
</feature>
<evidence type="ECO:0000259" key="6">
    <source>
        <dbReference type="PROSITE" id="PS50157"/>
    </source>
</evidence>
<keyword evidence="1" id="KW-0863">Zinc-finger</keyword>
<dbReference type="GO" id="GO:0005634">
    <property type="term" value="C:nucleus"/>
    <property type="evidence" value="ECO:0007669"/>
    <property type="project" value="UniProtKB-SubCell"/>
</dbReference>
<evidence type="ECO:0000256" key="4">
    <source>
        <dbReference type="SAM" id="MobiDB-lite"/>
    </source>
</evidence>
<dbReference type="SMART" id="SM00389">
    <property type="entry name" value="HOX"/>
    <property type="match status" value="1"/>
</dbReference>
<reference evidence="8" key="1">
    <citation type="submission" date="2023-11" db="UniProtKB">
        <authorList>
            <consortium name="WormBaseParasite"/>
        </authorList>
    </citation>
    <scope>IDENTIFICATION</scope>
</reference>
<feature type="region of interest" description="Disordered" evidence="4">
    <location>
        <begin position="1140"/>
        <end position="1191"/>
    </location>
</feature>
<dbReference type="GO" id="GO:0008270">
    <property type="term" value="F:zinc ion binding"/>
    <property type="evidence" value="ECO:0007669"/>
    <property type="project" value="UniProtKB-KW"/>
</dbReference>
<evidence type="ECO:0000256" key="1">
    <source>
        <dbReference type="PROSITE-ProRule" id="PRU00042"/>
    </source>
</evidence>
<keyword evidence="2 3" id="KW-0539">Nucleus</keyword>
<dbReference type="InterPro" id="IPR001356">
    <property type="entry name" value="HD"/>
</dbReference>
<dbReference type="PROSITE" id="PS50071">
    <property type="entry name" value="HOMEOBOX_2"/>
    <property type="match status" value="1"/>
</dbReference>
<dbReference type="InterPro" id="IPR009057">
    <property type="entry name" value="Homeodomain-like_sf"/>
</dbReference>
<keyword evidence="2 3" id="KW-0238">DNA-binding</keyword>
<evidence type="ECO:0000259" key="5">
    <source>
        <dbReference type="PROSITE" id="PS50071"/>
    </source>
</evidence>
<evidence type="ECO:0000313" key="8">
    <source>
        <dbReference type="WBParaSite" id="SMRG1_11800.2"/>
    </source>
</evidence>
<dbReference type="PROSITE" id="PS50157">
    <property type="entry name" value="ZINC_FINGER_C2H2_2"/>
    <property type="match status" value="1"/>
</dbReference>